<organism evidence="3 4">
    <name type="scientific">Humidesulfovibrio mexicanus</name>
    <dbReference type="NCBI Taxonomy" id="147047"/>
    <lineage>
        <taxon>Bacteria</taxon>
        <taxon>Pseudomonadati</taxon>
        <taxon>Thermodesulfobacteriota</taxon>
        <taxon>Desulfovibrionia</taxon>
        <taxon>Desulfovibrionales</taxon>
        <taxon>Desulfovibrionaceae</taxon>
        <taxon>Humidesulfovibrio</taxon>
    </lineage>
</organism>
<dbReference type="RefSeq" id="WP_089272604.1">
    <property type="nucleotide sequence ID" value="NZ_FZOC01000002.1"/>
</dbReference>
<dbReference type="SUPFAM" id="SSF47226">
    <property type="entry name" value="Histidine-containing phosphotransfer domain, HPT domain"/>
    <property type="match status" value="1"/>
</dbReference>
<evidence type="ECO:0000259" key="2">
    <source>
        <dbReference type="PROSITE" id="PS50894"/>
    </source>
</evidence>
<feature type="modified residue" description="Phosphohistidine" evidence="1">
    <location>
        <position position="61"/>
    </location>
</feature>
<gene>
    <name evidence="3" type="ORF">SAMN04488503_1133</name>
</gene>
<dbReference type="GO" id="GO:0000160">
    <property type="term" value="P:phosphorelay signal transduction system"/>
    <property type="evidence" value="ECO:0007669"/>
    <property type="project" value="InterPro"/>
</dbReference>
<reference evidence="3 4" key="1">
    <citation type="submission" date="2017-06" db="EMBL/GenBank/DDBJ databases">
        <authorList>
            <person name="Kim H.J."/>
            <person name="Triplett B.A."/>
        </authorList>
    </citation>
    <scope>NUCLEOTIDE SEQUENCE [LARGE SCALE GENOMIC DNA]</scope>
    <source>
        <strain evidence="3 4">DSM 13116</strain>
    </source>
</reference>
<dbReference type="GO" id="GO:0004672">
    <property type="term" value="F:protein kinase activity"/>
    <property type="evidence" value="ECO:0007669"/>
    <property type="project" value="UniProtKB-ARBA"/>
</dbReference>
<evidence type="ECO:0000313" key="4">
    <source>
        <dbReference type="Proteomes" id="UP000198324"/>
    </source>
</evidence>
<accession>A0A238YZZ8</accession>
<dbReference type="Proteomes" id="UP000198324">
    <property type="component" value="Unassembled WGS sequence"/>
</dbReference>
<keyword evidence="4" id="KW-1185">Reference proteome</keyword>
<name>A0A238YZZ8_9BACT</name>
<dbReference type="EMBL" id="FZOC01000002">
    <property type="protein sequence ID" value="SNR76690.1"/>
    <property type="molecule type" value="Genomic_DNA"/>
</dbReference>
<dbReference type="InterPro" id="IPR036641">
    <property type="entry name" value="HPT_dom_sf"/>
</dbReference>
<sequence>MSGEDKAAGIDLASLEEAFSGSEDVLAQMLGLFVEQATERVELLDMRLAGGDQAGARTLLHSLINISGAVRAYAMSELAKAVGDAVKADDREAALARAALLRAEAGLVIGQARALLAAAGENPADMWKRVRGSL</sequence>
<dbReference type="AlphaFoldDB" id="A0A238YZZ8"/>
<feature type="domain" description="HPt" evidence="2">
    <location>
        <begin position="22"/>
        <end position="115"/>
    </location>
</feature>
<evidence type="ECO:0000256" key="1">
    <source>
        <dbReference type="PROSITE-ProRule" id="PRU00110"/>
    </source>
</evidence>
<keyword evidence="1" id="KW-0597">Phosphoprotein</keyword>
<dbReference type="InterPro" id="IPR008207">
    <property type="entry name" value="Sig_transdc_His_kin_Hpt_dom"/>
</dbReference>
<dbReference type="Gene3D" id="1.20.120.160">
    <property type="entry name" value="HPT domain"/>
    <property type="match status" value="1"/>
</dbReference>
<dbReference type="PROSITE" id="PS50894">
    <property type="entry name" value="HPT"/>
    <property type="match status" value="1"/>
</dbReference>
<proteinExistence type="predicted"/>
<evidence type="ECO:0000313" key="3">
    <source>
        <dbReference type="EMBL" id="SNR76690.1"/>
    </source>
</evidence>
<protein>
    <recommendedName>
        <fullName evidence="2">HPt domain-containing protein</fullName>
    </recommendedName>
</protein>